<evidence type="ECO:0000256" key="18">
    <source>
        <dbReference type="PIRSR" id="PIRSR634016-4"/>
    </source>
</evidence>
<feature type="binding site" evidence="17">
    <location>
        <position position="459"/>
    </location>
    <ligand>
        <name>Zn(2+)</name>
        <dbReference type="ChEBI" id="CHEBI:29105"/>
        <note>catalytic</note>
    </ligand>
</feature>
<dbReference type="PANTHER" id="PTHR11533">
    <property type="entry name" value="PROTEASE M1 ZINC METALLOPROTEASE"/>
    <property type="match status" value="1"/>
</dbReference>
<dbReference type="GO" id="GO:0005886">
    <property type="term" value="C:plasma membrane"/>
    <property type="evidence" value="ECO:0007669"/>
    <property type="project" value="UniProtKB-SubCell"/>
</dbReference>
<feature type="region of interest" description="Disordered" evidence="19">
    <location>
        <begin position="91"/>
        <end position="114"/>
    </location>
</feature>
<dbReference type="SUPFAM" id="SSF63737">
    <property type="entry name" value="Leukotriene A4 hydrolase N-terminal domain"/>
    <property type="match status" value="1"/>
</dbReference>
<dbReference type="InterPro" id="IPR001930">
    <property type="entry name" value="Peptidase_M1"/>
</dbReference>
<dbReference type="Pfam" id="PF01433">
    <property type="entry name" value="Peptidase_M1"/>
    <property type="match status" value="1"/>
</dbReference>
<dbReference type="Gene3D" id="1.10.390.10">
    <property type="entry name" value="Neutral Protease Domain 2"/>
    <property type="match status" value="1"/>
</dbReference>
<evidence type="ECO:0000256" key="12">
    <source>
        <dbReference type="ARBA" id="ARBA00023049"/>
    </source>
</evidence>
<dbReference type="GO" id="GO:0005615">
    <property type="term" value="C:extracellular space"/>
    <property type="evidence" value="ECO:0007669"/>
    <property type="project" value="TreeGrafter"/>
</dbReference>
<feature type="active site" description="Proton acceptor" evidence="16">
    <location>
        <position position="437"/>
    </location>
</feature>
<dbReference type="GO" id="GO:0042277">
    <property type="term" value="F:peptide binding"/>
    <property type="evidence" value="ECO:0007669"/>
    <property type="project" value="TreeGrafter"/>
</dbReference>
<evidence type="ECO:0000256" key="1">
    <source>
        <dbReference type="ARBA" id="ARBA00004236"/>
    </source>
</evidence>
<dbReference type="Pfam" id="PF17900">
    <property type="entry name" value="Peptidase_M1_N"/>
    <property type="match status" value="1"/>
</dbReference>
<keyword evidence="4" id="KW-1003">Cell membrane</keyword>
<feature type="transmembrane region" description="Helical" evidence="20">
    <location>
        <begin position="64"/>
        <end position="84"/>
    </location>
</feature>
<dbReference type="PRINTS" id="PR00756">
    <property type="entry name" value="ALADIPTASE"/>
</dbReference>
<evidence type="ECO:0000313" key="24">
    <source>
        <dbReference type="Proteomes" id="UP000515163"/>
    </source>
</evidence>
<evidence type="ECO:0000256" key="5">
    <source>
        <dbReference type="ARBA" id="ARBA00022670"/>
    </source>
</evidence>
<dbReference type="GO" id="GO:0070006">
    <property type="term" value="F:metalloaminopeptidase activity"/>
    <property type="evidence" value="ECO:0007669"/>
    <property type="project" value="TreeGrafter"/>
</dbReference>
<dbReference type="InterPro" id="IPR034016">
    <property type="entry name" value="M1_APN-typ"/>
</dbReference>
<sequence length="1081" mass="126060">MDEGYSPDNEGWGSSSDSFEDIDNVALLPEIKRKPNRIRRRKVRFLRDRSFEFSIRRMCSRRTLVYTTITAVLLVSVVLISIFVKPSTSEEFEETKPEKRSQFQDEPEKNQERKGKKLYLDNEGKKFAWQDIRLPTNLVPQKYRVELHPNITTFKFTGTVDMLLKCVKNTDKIFFHAKTMELTNIKVAKIKENADKLEVLSIKKITSSKDLEMHAIQVNDELQADQEYIVFVQFKASLSEKLFGFYKSSYKNKRGEIRYLATTHFEPTDARAAFPCLDEPALKAKFEMILIRDQHYTALSNMPLKKTVKRKDGLLKDYFKETVKMSTYLIAFVVCDFKHLSDRTKSGTLVRVWAPPDDIEQARFALSEAKKILYYYEDFFQVKFPLPKQDLIAIPDFAAGAMENWGLITYRSTSLLYDEKESSDSNKQWVATVVAHELAHQWFGNLVTMKWWNDLWLNEGFASFIENIGANYTNPEWKMMDQFLLDKTQLSMNLDQMSNSHPISVRVDNPNQINSLFDSISYDKGAAIIRMLKNFIGDTAFQHGLQNYLQAHEFSNAETKDLWSMLSKAAKDVNADARDVKEVMDTWTLQMGFPVVTIKRHNGKAAASQKHFLVHPKAKVTRKSKFGYKWLIPLTYRTQKNEDRKQVWMNKDNNEVSFDWPEDSGWLKVNYGQQGFYRVNYEKENWEKLKNQLNTDHKVFGGADKAGLIDDAFNLARAGQLKLTTALDLTLYLVNEKEYVPWSSALNNLGYIDSMLCASKGDYAYYKKYVLQQLTPIVEELGWEDKGSHLQKYLRASVLRLGSEYGHKKATKEAKKMFDEWRRTGKRISPNLRNVVYAIGVREGGEEEFDYMLKEYLSATVASEKRKLMYALTTTKKVSLLDRLLKMSLDRTKFRSQDTVAVITSVAGNCVARQKAWDFVQSNWDELYKRYATGSFDFSRLILRTSSHFSTKEMYKKVKAFFDNHDMASAVRASKQSLESIQANVDWSNQNRHDAINWFKAHTKQVKFEDLEERMTGMEDLIPEEYPGHNDYREEPEYSNERQFARNYYYPSQEDFQNDEEYFRDTREVVNENELGYGRNE</sequence>
<evidence type="ECO:0000259" key="21">
    <source>
        <dbReference type="Pfam" id="PF01433"/>
    </source>
</evidence>
<evidence type="ECO:0000256" key="3">
    <source>
        <dbReference type="ARBA" id="ARBA00010136"/>
    </source>
</evidence>
<keyword evidence="15" id="KW-0325">Glycoprotein</keyword>
<dbReference type="InterPro" id="IPR014782">
    <property type="entry name" value="Peptidase_M1_dom"/>
</dbReference>
<dbReference type="KEGG" id="aten:116299876"/>
<dbReference type="SUPFAM" id="SSF55486">
    <property type="entry name" value="Metalloproteases ('zincins'), catalytic domain"/>
    <property type="match status" value="1"/>
</dbReference>
<dbReference type="Proteomes" id="UP000515163">
    <property type="component" value="Unplaced"/>
</dbReference>
<evidence type="ECO:0000256" key="9">
    <source>
        <dbReference type="ARBA" id="ARBA00022833"/>
    </source>
</evidence>
<dbReference type="FunFam" id="2.60.40.1910:FF:000003">
    <property type="entry name" value="Aminopeptidase"/>
    <property type="match status" value="1"/>
</dbReference>
<dbReference type="Pfam" id="PF11838">
    <property type="entry name" value="ERAP1_C"/>
    <property type="match status" value="1"/>
</dbReference>
<dbReference type="Gene3D" id="2.60.40.1730">
    <property type="entry name" value="tricorn interacting facor f3 domain"/>
    <property type="match status" value="1"/>
</dbReference>
<reference evidence="25" key="1">
    <citation type="submission" date="2025-08" db="UniProtKB">
        <authorList>
            <consortium name="RefSeq"/>
        </authorList>
    </citation>
    <scope>IDENTIFICATION</scope>
</reference>
<evidence type="ECO:0000256" key="8">
    <source>
        <dbReference type="ARBA" id="ARBA00022801"/>
    </source>
</evidence>
<dbReference type="Gene3D" id="1.25.50.20">
    <property type="match status" value="1"/>
</dbReference>
<keyword evidence="11 20" id="KW-1133">Transmembrane helix</keyword>
<dbReference type="InterPro" id="IPR024571">
    <property type="entry name" value="ERAP1-like_C_dom"/>
</dbReference>
<evidence type="ECO:0000256" key="10">
    <source>
        <dbReference type="ARBA" id="ARBA00022968"/>
    </source>
</evidence>
<keyword evidence="9 17" id="KW-0862">Zinc</keyword>
<evidence type="ECO:0000256" key="13">
    <source>
        <dbReference type="ARBA" id="ARBA00023136"/>
    </source>
</evidence>
<feature type="domain" description="ERAP1-like C-terminal" evidence="22">
    <location>
        <begin position="666"/>
        <end position="983"/>
    </location>
</feature>
<dbReference type="FunCoup" id="A0A6P8IDN8">
    <property type="interactions" value="148"/>
</dbReference>
<evidence type="ECO:0000256" key="7">
    <source>
        <dbReference type="ARBA" id="ARBA00022723"/>
    </source>
</evidence>
<feature type="domain" description="Peptidase M1 membrane alanine aminopeptidase" evidence="21">
    <location>
        <begin position="364"/>
        <end position="587"/>
    </location>
</feature>
<feature type="compositionally biased region" description="Basic and acidic residues" evidence="19">
    <location>
        <begin position="94"/>
        <end position="114"/>
    </location>
</feature>
<evidence type="ECO:0000256" key="20">
    <source>
        <dbReference type="SAM" id="Phobius"/>
    </source>
</evidence>
<keyword evidence="24" id="KW-1185">Reference proteome</keyword>
<gene>
    <name evidence="25" type="primary">LOC116299876</name>
</gene>
<proteinExistence type="inferred from homology"/>
<evidence type="ECO:0000256" key="4">
    <source>
        <dbReference type="ARBA" id="ARBA00022475"/>
    </source>
</evidence>
<accession>A0A6P8IDN8</accession>
<keyword evidence="13 20" id="KW-0472">Membrane</keyword>
<keyword evidence="8" id="KW-0378">Hydrolase</keyword>
<comment type="subcellular location">
    <subcellularLocation>
        <location evidence="1">Cell membrane</location>
    </subcellularLocation>
    <subcellularLocation>
        <location evidence="2">Membrane</location>
        <topology evidence="2">Single-pass type II membrane protein</topology>
    </subcellularLocation>
</comment>
<keyword evidence="12" id="KW-0482">Metalloprotease</keyword>
<dbReference type="OrthoDB" id="6018855at2759"/>
<protein>
    <submittedName>
        <fullName evidence="25">Glutamyl aminopeptidase-like</fullName>
    </submittedName>
</protein>
<dbReference type="GO" id="GO:0008270">
    <property type="term" value="F:zinc ion binding"/>
    <property type="evidence" value="ECO:0007669"/>
    <property type="project" value="InterPro"/>
</dbReference>
<dbReference type="GO" id="GO:0006508">
    <property type="term" value="P:proteolysis"/>
    <property type="evidence" value="ECO:0007669"/>
    <property type="project" value="UniProtKB-KW"/>
</dbReference>
<dbReference type="FunFam" id="2.60.40.1730:FF:000001">
    <property type="entry name" value="Leucyl-cystinyl aminopeptidase"/>
    <property type="match status" value="1"/>
</dbReference>
<keyword evidence="5" id="KW-0645">Protease</keyword>
<dbReference type="GeneID" id="116299876"/>
<dbReference type="CDD" id="cd09601">
    <property type="entry name" value="M1_APN-Q_like"/>
    <property type="match status" value="1"/>
</dbReference>
<dbReference type="InterPro" id="IPR045357">
    <property type="entry name" value="Aminopeptidase_N-like_N"/>
</dbReference>
<dbReference type="AlphaFoldDB" id="A0A6P8IDN8"/>
<evidence type="ECO:0000256" key="16">
    <source>
        <dbReference type="PIRSR" id="PIRSR634016-1"/>
    </source>
</evidence>
<dbReference type="GO" id="GO:0043171">
    <property type="term" value="P:peptide catabolic process"/>
    <property type="evidence" value="ECO:0007669"/>
    <property type="project" value="TreeGrafter"/>
</dbReference>
<comment type="similarity">
    <text evidence="3">Belongs to the peptidase M1 family.</text>
</comment>
<dbReference type="InterPro" id="IPR027268">
    <property type="entry name" value="Peptidase_M4/M1_CTD_sf"/>
</dbReference>
<dbReference type="PANTHER" id="PTHR11533:SF299">
    <property type="entry name" value="AMINOPEPTIDASE"/>
    <property type="match status" value="1"/>
</dbReference>
<dbReference type="Gene3D" id="2.60.40.1910">
    <property type="match status" value="1"/>
</dbReference>
<dbReference type="FunFam" id="1.25.50.20:FF:000001">
    <property type="entry name" value="Aminopeptidase"/>
    <property type="match status" value="1"/>
</dbReference>
<evidence type="ECO:0000256" key="15">
    <source>
        <dbReference type="ARBA" id="ARBA00023180"/>
    </source>
</evidence>
<feature type="binding site" evidence="17">
    <location>
        <position position="440"/>
    </location>
    <ligand>
        <name>Zn(2+)</name>
        <dbReference type="ChEBI" id="CHEBI:29105"/>
        <note>catalytic</note>
    </ligand>
</feature>
<feature type="site" description="Transition state stabilizer" evidence="18">
    <location>
        <position position="522"/>
    </location>
</feature>
<evidence type="ECO:0000313" key="25">
    <source>
        <dbReference type="RefSeq" id="XP_031564452.1"/>
    </source>
</evidence>
<keyword evidence="6 20" id="KW-0812">Transmembrane</keyword>
<dbReference type="FunFam" id="1.10.390.10:FF:000016">
    <property type="entry name" value="Glutamyl aminopeptidase"/>
    <property type="match status" value="1"/>
</dbReference>
<keyword evidence="10" id="KW-0735">Signal-anchor</keyword>
<dbReference type="GO" id="GO:0005737">
    <property type="term" value="C:cytoplasm"/>
    <property type="evidence" value="ECO:0007669"/>
    <property type="project" value="TreeGrafter"/>
</dbReference>
<comment type="cofactor">
    <cofactor evidence="17">
        <name>Zn(2+)</name>
        <dbReference type="ChEBI" id="CHEBI:29105"/>
    </cofactor>
    <text evidence="17">Binds 1 zinc ion per subunit.</text>
</comment>
<evidence type="ECO:0000256" key="17">
    <source>
        <dbReference type="PIRSR" id="PIRSR634016-3"/>
    </source>
</evidence>
<dbReference type="InterPro" id="IPR050344">
    <property type="entry name" value="Peptidase_M1_aminopeptidases"/>
</dbReference>
<dbReference type="InParanoid" id="A0A6P8IDN8"/>
<evidence type="ECO:0000256" key="6">
    <source>
        <dbReference type="ARBA" id="ARBA00022692"/>
    </source>
</evidence>
<evidence type="ECO:0000256" key="2">
    <source>
        <dbReference type="ARBA" id="ARBA00004606"/>
    </source>
</evidence>
<name>A0A6P8IDN8_ACTTE</name>
<evidence type="ECO:0000256" key="11">
    <source>
        <dbReference type="ARBA" id="ARBA00022989"/>
    </source>
</evidence>
<evidence type="ECO:0000259" key="22">
    <source>
        <dbReference type="Pfam" id="PF11838"/>
    </source>
</evidence>
<dbReference type="InterPro" id="IPR042097">
    <property type="entry name" value="Aminopeptidase_N-like_N_sf"/>
</dbReference>
<feature type="domain" description="Aminopeptidase N-like N-terminal" evidence="23">
    <location>
        <begin position="139"/>
        <end position="329"/>
    </location>
</feature>
<organism evidence="24 25">
    <name type="scientific">Actinia tenebrosa</name>
    <name type="common">Australian red waratah sea anemone</name>
    <dbReference type="NCBI Taxonomy" id="6105"/>
    <lineage>
        <taxon>Eukaryota</taxon>
        <taxon>Metazoa</taxon>
        <taxon>Cnidaria</taxon>
        <taxon>Anthozoa</taxon>
        <taxon>Hexacorallia</taxon>
        <taxon>Actiniaria</taxon>
        <taxon>Actiniidae</taxon>
        <taxon>Actinia</taxon>
    </lineage>
</organism>
<keyword evidence="14" id="KW-1015">Disulfide bond</keyword>
<evidence type="ECO:0000256" key="19">
    <source>
        <dbReference type="SAM" id="MobiDB-lite"/>
    </source>
</evidence>
<keyword evidence="7 17" id="KW-0479">Metal-binding</keyword>
<evidence type="ECO:0000256" key="14">
    <source>
        <dbReference type="ARBA" id="ARBA00023157"/>
    </source>
</evidence>
<evidence type="ECO:0000259" key="23">
    <source>
        <dbReference type="Pfam" id="PF17900"/>
    </source>
</evidence>
<dbReference type="RefSeq" id="XP_031564452.1">
    <property type="nucleotide sequence ID" value="XM_031708592.1"/>
</dbReference>
<feature type="binding site" evidence="17">
    <location>
        <position position="436"/>
    </location>
    <ligand>
        <name>Zn(2+)</name>
        <dbReference type="ChEBI" id="CHEBI:29105"/>
        <note>catalytic</note>
    </ligand>
</feature>